<dbReference type="Proteomes" id="UP000191448">
    <property type="component" value="Unassembled WGS sequence"/>
</dbReference>
<proteinExistence type="predicted"/>
<dbReference type="PANTHER" id="PTHR21180:SF32">
    <property type="entry name" value="ENDONUCLEASE_EXONUCLEASE_PHOSPHATASE FAMILY DOMAIN-CONTAINING PROTEIN 1"/>
    <property type="match status" value="1"/>
</dbReference>
<evidence type="ECO:0000313" key="3">
    <source>
        <dbReference type="EMBL" id="OPX47461.1"/>
    </source>
</evidence>
<sequence>MDNKFNLIDFMQKNKKTVGIISIVVIFICFTGAYMIKGKDTLGNSFDDTIFEEETSNNEEIKENIEIKEEKILVDIKGEIKKPGVYELDKGSIVEDLIKLAGGITDKGTLDTINRAQELKKNEAILIPNKDELKEAKAFNNTSIKSNIDNSSENELININTADSDELNKISGIGKSKAEAIIKYREENGGFKSIEEIKNVSGIGDATFEKIKSSICT</sequence>
<dbReference type="InterPro" id="IPR003583">
    <property type="entry name" value="Hlx-hairpin-Hlx_DNA-bd_motif"/>
</dbReference>
<dbReference type="GO" id="GO:0015628">
    <property type="term" value="P:protein secretion by the type II secretion system"/>
    <property type="evidence" value="ECO:0007669"/>
    <property type="project" value="TreeGrafter"/>
</dbReference>
<dbReference type="InterPro" id="IPR004509">
    <property type="entry name" value="Competence_ComEA_HhH"/>
</dbReference>
<dbReference type="Pfam" id="PF12836">
    <property type="entry name" value="HHH_3"/>
    <property type="match status" value="1"/>
</dbReference>
<name>A0A1V4SUB7_9CLOT</name>
<dbReference type="Gene3D" id="3.10.20.600">
    <property type="match status" value="1"/>
</dbReference>
<dbReference type="Gene3D" id="1.10.150.280">
    <property type="entry name" value="AF1531-like domain"/>
    <property type="match status" value="1"/>
</dbReference>
<keyword evidence="1" id="KW-0472">Membrane</keyword>
<dbReference type="EMBL" id="LTAY01000048">
    <property type="protein sequence ID" value="OPX47461.1"/>
    <property type="molecule type" value="Genomic_DNA"/>
</dbReference>
<dbReference type="SUPFAM" id="SSF47781">
    <property type="entry name" value="RuvA domain 2-like"/>
    <property type="match status" value="1"/>
</dbReference>
<feature type="domain" description="Helix-hairpin-helix DNA-binding motif class 1" evidence="2">
    <location>
        <begin position="195"/>
        <end position="214"/>
    </location>
</feature>
<accession>A0A1V4SUB7</accession>
<keyword evidence="1" id="KW-0812">Transmembrane</keyword>
<dbReference type="NCBIfam" id="TIGR00426">
    <property type="entry name" value="competence protein ComEA helix-hairpin-helix repeat region"/>
    <property type="match status" value="1"/>
</dbReference>
<keyword evidence="1" id="KW-1133">Transmembrane helix</keyword>
<dbReference type="Pfam" id="PF10531">
    <property type="entry name" value="SLBB"/>
    <property type="match status" value="1"/>
</dbReference>
<organism evidence="3 4">
    <name type="scientific">Clostridium thermobutyricum DSM 4928</name>
    <dbReference type="NCBI Taxonomy" id="1121339"/>
    <lineage>
        <taxon>Bacteria</taxon>
        <taxon>Bacillati</taxon>
        <taxon>Bacillota</taxon>
        <taxon>Clostridia</taxon>
        <taxon>Eubacteriales</taxon>
        <taxon>Clostridiaceae</taxon>
        <taxon>Clostridium</taxon>
    </lineage>
</organism>
<dbReference type="RefSeq" id="WP_242945635.1">
    <property type="nucleotide sequence ID" value="NZ_LTAY01000048.1"/>
</dbReference>
<evidence type="ECO:0000256" key="1">
    <source>
        <dbReference type="SAM" id="Phobius"/>
    </source>
</evidence>
<dbReference type="AlphaFoldDB" id="A0A1V4SUB7"/>
<feature type="transmembrane region" description="Helical" evidence="1">
    <location>
        <begin position="17"/>
        <end position="36"/>
    </location>
</feature>
<evidence type="ECO:0000259" key="2">
    <source>
        <dbReference type="SMART" id="SM00278"/>
    </source>
</evidence>
<dbReference type="GO" id="GO:0006281">
    <property type="term" value="P:DNA repair"/>
    <property type="evidence" value="ECO:0007669"/>
    <property type="project" value="InterPro"/>
</dbReference>
<dbReference type="PANTHER" id="PTHR21180">
    <property type="entry name" value="ENDONUCLEASE/EXONUCLEASE/PHOSPHATASE FAMILY DOMAIN-CONTAINING PROTEIN 1"/>
    <property type="match status" value="1"/>
</dbReference>
<dbReference type="GO" id="GO:0003677">
    <property type="term" value="F:DNA binding"/>
    <property type="evidence" value="ECO:0007669"/>
    <property type="project" value="InterPro"/>
</dbReference>
<feature type="domain" description="Helix-hairpin-helix DNA-binding motif class 1" evidence="2">
    <location>
        <begin position="165"/>
        <end position="184"/>
    </location>
</feature>
<dbReference type="GO" id="GO:0015627">
    <property type="term" value="C:type II protein secretion system complex"/>
    <property type="evidence" value="ECO:0007669"/>
    <property type="project" value="TreeGrafter"/>
</dbReference>
<dbReference type="InterPro" id="IPR019554">
    <property type="entry name" value="Soluble_ligand-bd"/>
</dbReference>
<protein>
    <submittedName>
        <fullName evidence="3">ComE operon protein 1</fullName>
    </submittedName>
</protein>
<dbReference type="SUPFAM" id="SSF142984">
    <property type="entry name" value="Nqo1 middle domain-like"/>
    <property type="match status" value="1"/>
</dbReference>
<dbReference type="InterPro" id="IPR010994">
    <property type="entry name" value="RuvA_2-like"/>
</dbReference>
<dbReference type="InterPro" id="IPR051675">
    <property type="entry name" value="Endo/Exo/Phosphatase_dom_1"/>
</dbReference>
<dbReference type="SMART" id="SM00278">
    <property type="entry name" value="HhH1"/>
    <property type="match status" value="2"/>
</dbReference>
<evidence type="ECO:0000313" key="4">
    <source>
        <dbReference type="Proteomes" id="UP000191448"/>
    </source>
</evidence>
<reference evidence="3 4" key="1">
    <citation type="submission" date="2016-02" db="EMBL/GenBank/DDBJ databases">
        <title>Genome sequence of Clostridium thermobutyricum DSM 4928.</title>
        <authorList>
            <person name="Poehlein A."/>
            <person name="Daniel R."/>
        </authorList>
    </citation>
    <scope>NUCLEOTIDE SEQUENCE [LARGE SCALE GENOMIC DNA]</scope>
    <source>
        <strain evidence="3 4">DSM 4928</strain>
    </source>
</reference>
<comment type="caution">
    <text evidence="3">The sequence shown here is derived from an EMBL/GenBank/DDBJ whole genome shotgun (WGS) entry which is preliminary data.</text>
</comment>
<gene>
    <name evidence="3" type="primary">comEA</name>
    <name evidence="3" type="ORF">CLTHE_20240</name>
</gene>